<dbReference type="Proteomes" id="UP000052068">
    <property type="component" value="Unassembled WGS sequence"/>
</dbReference>
<gene>
    <name evidence="1" type="ORF">RS75_21810</name>
</gene>
<proteinExistence type="predicted"/>
<evidence type="ECO:0000313" key="2">
    <source>
        <dbReference type="Proteomes" id="UP000052068"/>
    </source>
</evidence>
<sequence>MQAGSMPACIFIVLERPDVFAGIVPPGMAESCVRCQKPRETAYFLWFLRLFGRMRRYRPYRRHIFNFIPDGVKHEEPLYYDHDH</sequence>
<name>A0ABR5CLD2_9HYPH</name>
<evidence type="ECO:0000313" key="1">
    <source>
        <dbReference type="EMBL" id="KJF65670.1"/>
    </source>
</evidence>
<reference evidence="1 2" key="1">
    <citation type="submission" date="2015-03" db="EMBL/GenBank/DDBJ databases">
        <title>Draft Genome Sequences of Agrobacterium nepotum Strain 39/7T (= CFBP 7436T = LMG 26435T) and Agrobacterium sp. Strain KFB 330 (= CFBP 8308 = LMG 28674).</title>
        <authorList>
            <person name="Kuzmanovic N."/>
            <person name="Pulawska J."/>
            <person name="Obradovic A."/>
        </authorList>
    </citation>
    <scope>NUCLEOTIDE SEQUENCE [LARGE SCALE GENOMIC DNA]</scope>
    <source>
        <strain evidence="1 2">39/7</strain>
    </source>
</reference>
<accession>A0ABR5CLD2</accession>
<dbReference type="EMBL" id="JWJH01000026">
    <property type="protein sequence ID" value="KJF65670.1"/>
    <property type="molecule type" value="Genomic_DNA"/>
</dbReference>
<keyword evidence="2" id="KW-1185">Reference proteome</keyword>
<protein>
    <submittedName>
        <fullName evidence="1">Uncharacterized protein</fullName>
    </submittedName>
</protein>
<organism evidence="1 2">
    <name type="scientific">Rhizobium nepotum 39/7</name>
    <dbReference type="NCBI Taxonomy" id="1368418"/>
    <lineage>
        <taxon>Bacteria</taxon>
        <taxon>Pseudomonadati</taxon>
        <taxon>Pseudomonadota</taxon>
        <taxon>Alphaproteobacteria</taxon>
        <taxon>Hyphomicrobiales</taxon>
        <taxon>Rhizobiaceae</taxon>
        <taxon>Rhizobium/Agrobacterium group</taxon>
        <taxon>Rhizobium</taxon>
    </lineage>
</organism>
<comment type="caution">
    <text evidence="1">The sequence shown here is derived from an EMBL/GenBank/DDBJ whole genome shotgun (WGS) entry which is preliminary data.</text>
</comment>